<accession>I7KHD0</accession>
<organism evidence="1 2">
    <name type="scientific">Lactobacillus hominis DSM 23910 = CRBIP 24.179</name>
    <dbReference type="NCBI Taxonomy" id="1423758"/>
    <lineage>
        <taxon>Bacteria</taxon>
        <taxon>Bacillati</taxon>
        <taxon>Bacillota</taxon>
        <taxon>Bacilli</taxon>
        <taxon>Lactobacillales</taxon>
        <taxon>Lactobacillaceae</taxon>
        <taxon>Lactobacillus</taxon>
    </lineage>
</organism>
<proteinExistence type="predicted"/>
<name>I7KHD0_9LACO</name>
<dbReference type="Proteomes" id="UP000009320">
    <property type="component" value="Unassembled WGS sequence"/>
</dbReference>
<dbReference type="AlphaFoldDB" id="I7KHD0"/>
<comment type="caution">
    <text evidence="1">The sequence shown here is derived from an EMBL/GenBank/DDBJ whole genome shotgun (WGS) entry which is preliminary data.</text>
</comment>
<keyword evidence="2" id="KW-1185">Reference proteome</keyword>
<dbReference type="STRING" id="1423758.FC41_GL001081"/>
<protein>
    <submittedName>
        <fullName evidence="1">Uncharacterized protein</fullName>
    </submittedName>
</protein>
<sequence length="232" mass="26769">MSDQDIRGQLKRRRALLSVYMDILRERYGKHEWNINDPDYKVMQDIRQEIESLQKKLKAIKVPKVVNPEVVAKSIAKYERLKKVADRATESEEEREAKIVDLIEWGFNLREIRRRVRSTNAFILAVAQKHNLPLGIDFKYCLKSDDPTKPKMYAAAKKNIAKFLGYSPGTWVGTVASRLGYRLEKVNFLFEEIPIGNYFSVAADDEVRKKTSNQVSECEVVKIKPAKGAKHV</sequence>
<gene>
    <name evidence="1" type="ORF">BN55_01480</name>
</gene>
<reference evidence="1 2" key="1">
    <citation type="submission" date="2012-06" db="EMBL/GenBank/DDBJ databases">
        <title>Draft Genome Sequence of Lactobacillus hominis Strain CRBIP 24.179T, isolated from human intestine.</title>
        <authorList>
            <person name="Cousin S."/>
            <person name="Ma L."/>
            <person name="Bizet C."/>
            <person name="Loux V."/>
            <person name="Bouchier C."/>
            <person name="Clermont D."/>
            <person name="Creno S."/>
        </authorList>
    </citation>
    <scope>NUCLEOTIDE SEQUENCE [LARGE SCALE GENOMIC DNA]</scope>
    <source>
        <strain evidence="2">CRBIP 24.179T</strain>
    </source>
</reference>
<dbReference type="GeneID" id="82847229"/>
<evidence type="ECO:0000313" key="1">
    <source>
        <dbReference type="EMBL" id="CCI82005.1"/>
    </source>
</evidence>
<dbReference type="EMBL" id="CAKE01000012">
    <property type="protein sequence ID" value="CCI82005.1"/>
    <property type="molecule type" value="Genomic_DNA"/>
</dbReference>
<evidence type="ECO:0000313" key="2">
    <source>
        <dbReference type="Proteomes" id="UP000009320"/>
    </source>
</evidence>
<dbReference type="RefSeq" id="WP_008470962.1">
    <property type="nucleotide sequence ID" value="NZ_CAKE01000012.1"/>
</dbReference>